<dbReference type="Gene3D" id="1.10.4030.10">
    <property type="entry name" value="Porin chaperone SurA, peptide-binding domain"/>
    <property type="match status" value="1"/>
</dbReference>
<evidence type="ECO:0000256" key="12">
    <source>
        <dbReference type="SAM" id="Phobius"/>
    </source>
</evidence>
<keyword evidence="7" id="KW-0143">Chaperone</keyword>
<dbReference type="PANTHER" id="PTHR47529:SF1">
    <property type="entry name" value="PERIPLASMIC CHAPERONE PPID"/>
    <property type="match status" value="1"/>
</dbReference>
<dbReference type="PROSITE" id="PS50198">
    <property type="entry name" value="PPIC_PPIASE_2"/>
    <property type="match status" value="1"/>
</dbReference>
<evidence type="ECO:0000256" key="11">
    <source>
        <dbReference type="PROSITE-ProRule" id="PRU00278"/>
    </source>
</evidence>
<dbReference type="Gene3D" id="3.10.50.40">
    <property type="match status" value="1"/>
</dbReference>
<proteinExistence type="inferred from homology"/>
<evidence type="ECO:0000256" key="6">
    <source>
        <dbReference type="ARBA" id="ARBA00023136"/>
    </source>
</evidence>
<keyword evidence="2" id="KW-1003">Cell membrane</keyword>
<keyword evidence="3" id="KW-0997">Cell inner membrane</keyword>
<comment type="similarity">
    <text evidence="8">Belongs to the PpiD chaperone family.</text>
</comment>
<dbReference type="SUPFAM" id="SSF109998">
    <property type="entry name" value="Triger factor/SurA peptide-binding domain-like"/>
    <property type="match status" value="1"/>
</dbReference>
<evidence type="ECO:0000256" key="5">
    <source>
        <dbReference type="ARBA" id="ARBA00022989"/>
    </source>
</evidence>
<feature type="transmembrane region" description="Helical" evidence="12">
    <location>
        <begin position="12"/>
        <end position="33"/>
    </location>
</feature>
<evidence type="ECO:0000256" key="8">
    <source>
        <dbReference type="ARBA" id="ARBA00038408"/>
    </source>
</evidence>
<reference evidence="14 15" key="1">
    <citation type="submission" date="2023-09" db="EMBL/GenBank/DDBJ databases">
        <authorList>
            <person name="Rey-Velasco X."/>
        </authorList>
    </citation>
    <scope>NUCLEOTIDE SEQUENCE [LARGE SCALE GENOMIC DNA]</scope>
    <source>
        <strain evidence="14 15">W431</strain>
    </source>
</reference>
<keyword evidence="11" id="KW-0697">Rotamase</keyword>
<evidence type="ECO:0000313" key="15">
    <source>
        <dbReference type="Proteomes" id="UP001266357"/>
    </source>
</evidence>
<dbReference type="InterPro" id="IPR000297">
    <property type="entry name" value="PPIase_PpiC"/>
</dbReference>
<dbReference type="Pfam" id="PF13616">
    <property type="entry name" value="Rotamase_3"/>
    <property type="match status" value="1"/>
</dbReference>
<organism evidence="14 15">
    <name type="scientific">Thalassotalea castellviae</name>
    <dbReference type="NCBI Taxonomy" id="3075612"/>
    <lineage>
        <taxon>Bacteria</taxon>
        <taxon>Pseudomonadati</taxon>
        <taxon>Pseudomonadota</taxon>
        <taxon>Gammaproteobacteria</taxon>
        <taxon>Alteromonadales</taxon>
        <taxon>Colwelliaceae</taxon>
        <taxon>Thalassotalea</taxon>
    </lineage>
</organism>
<accession>A0ABU2ZY80</accession>
<dbReference type="EMBL" id="JAVRIF010000001">
    <property type="protein sequence ID" value="MDT0602654.1"/>
    <property type="molecule type" value="Genomic_DNA"/>
</dbReference>
<protein>
    <recommendedName>
        <fullName evidence="9">Periplasmic chaperone PpiD</fullName>
    </recommendedName>
    <alternativeName>
        <fullName evidence="10">Periplasmic folding chaperone</fullName>
    </alternativeName>
</protein>
<evidence type="ECO:0000256" key="2">
    <source>
        <dbReference type="ARBA" id="ARBA00022475"/>
    </source>
</evidence>
<comment type="subcellular location">
    <subcellularLocation>
        <location evidence="1">Cell inner membrane</location>
        <topology evidence="1">Single-pass type II membrane protein</topology>
        <orientation evidence="1">Periplasmic side</orientation>
    </subcellularLocation>
</comment>
<evidence type="ECO:0000259" key="13">
    <source>
        <dbReference type="PROSITE" id="PS50198"/>
    </source>
</evidence>
<name>A0ABU2ZY80_9GAMM</name>
<evidence type="ECO:0000256" key="9">
    <source>
        <dbReference type="ARBA" id="ARBA00040743"/>
    </source>
</evidence>
<dbReference type="PANTHER" id="PTHR47529">
    <property type="entry name" value="PEPTIDYL-PROLYL CIS-TRANS ISOMERASE D"/>
    <property type="match status" value="1"/>
</dbReference>
<keyword evidence="4 12" id="KW-0812">Transmembrane</keyword>
<dbReference type="InterPro" id="IPR052029">
    <property type="entry name" value="PpiD_chaperone"/>
</dbReference>
<evidence type="ECO:0000313" key="14">
    <source>
        <dbReference type="EMBL" id="MDT0602654.1"/>
    </source>
</evidence>
<keyword evidence="15" id="KW-1185">Reference proteome</keyword>
<dbReference type="SUPFAM" id="SSF54534">
    <property type="entry name" value="FKBP-like"/>
    <property type="match status" value="1"/>
</dbReference>
<feature type="domain" description="PpiC" evidence="13">
    <location>
        <begin position="268"/>
        <end position="366"/>
    </location>
</feature>
<evidence type="ECO:0000256" key="1">
    <source>
        <dbReference type="ARBA" id="ARBA00004382"/>
    </source>
</evidence>
<dbReference type="RefSeq" id="WP_311577272.1">
    <property type="nucleotide sequence ID" value="NZ_JAVRIF010000001.1"/>
</dbReference>
<evidence type="ECO:0000256" key="7">
    <source>
        <dbReference type="ARBA" id="ARBA00023186"/>
    </source>
</evidence>
<dbReference type="InterPro" id="IPR027304">
    <property type="entry name" value="Trigger_fact/SurA_dom_sf"/>
</dbReference>
<comment type="caution">
    <text evidence="14">The sequence shown here is derived from an EMBL/GenBank/DDBJ whole genome shotgun (WGS) entry which is preliminary data.</text>
</comment>
<evidence type="ECO:0000256" key="3">
    <source>
        <dbReference type="ARBA" id="ARBA00022519"/>
    </source>
</evidence>
<keyword evidence="6 12" id="KW-0472">Membrane</keyword>
<keyword evidence="5 12" id="KW-1133">Transmembrane helix</keyword>
<sequence length="635" mass="70418">MLEKIRENSQGLAAKIILGLVILTFALAGIGSYTNSVDTSVAEVNGEKISQADFEKAYQNQRNRMAQQYGDMFETLSSDANYMANFRKSVVESLINQALVDQASADMSIRVSDDRIKKTILEMPEFQVEGVFDNNRYLALINQAGFYQSSDFRDYLRVEMTRRQLTQGLVASEFSLPYQETQLTALQNQKRDIRFASISAKQFEQGVEVSDDEINDYYLANQSRFENQEKVKVDYIAIDVNDIAKTINVTDEDISTYYQENMANYRKEVQRRISHILIEISDDESAAQTQIQSIQDKIAKGEDFAQLAQELSADTFSGENGGDLDWFEAGIFGDEFDAAVLAMNEVGVVSDVVKSDAGLHLIKLTDYQAEEVQALADVKDELTEAVSKQKAQDKFFELQQTAAQLSFEIPDSLDDAANATGVEVATSVWLSRFGNPAPFDNAKLIDAAFSDMIIEEQLNSDIIEVTDSLAVVLRLNEYQPAQVKPLETVSEEIRTLLIAQKASDKAQAIADQLLTAFKAGEDISAQLTENGTSFTVKADVARYGSDVDASITREAFKLPHPIEGAISATSVNLSNGDLAIVEVQAVKAGESTSQANFAEQYSQQLAQFAYQNYVESLREEAKITQRSVVDTASQY</sequence>
<evidence type="ECO:0000256" key="10">
    <source>
        <dbReference type="ARBA" id="ARBA00042775"/>
    </source>
</evidence>
<keyword evidence="11" id="KW-0413">Isomerase</keyword>
<dbReference type="InterPro" id="IPR046357">
    <property type="entry name" value="PPIase_dom_sf"/>
</dbReference>
<evidence type="ECO:0000256" key="4">
    <source>
        <dbReference type="ARBA" id="ARBA00022692"/>
    </source>
</evidence>
<gene>
    <name evidence="14" type="ORF">RM573_03515</name>
</gene>
<dbReference type="Pfam" id="PF13624">
    <property type="entry name" value="SurA_N_3"/>
    <property type="match status" value="1"/>
</dbReference>
<dbReference type="Proteomes" id="UP001266357">
    <property type="component" value="Unassembled WGS sequence"/>
</dbReference>